<evidence type="ECO:0000259" key="3">
    <source>
        <dbReference type="Pfam" id="PF11702"/>
    </source>
</evidence>
<comment type="caution">
    <text evidence="4">The sequence shown here is derived from an EMBL/GenBank/DDBJ whole genome shotgun (WGS) entry which is preliminary data.</text>
</comment>
<dbReference type="AlphaFoldDB" id="A0AAW0RTX9"/>
<dbReference type="Pfam" id="PF11702">
    <property type="entry name" value="DUF3295"/>
    <property type="match status" value="2"/>
</dbReference>
<dbReference type="GO" id="GO:0005737">
    <property type="term" value="C:cytoplasm"/>
    <property type="evidence" value="ECO:0007669"/>
    <property type="project" value="TreeGrafter"/>
</dbReference>
<evidence type="ECO:0000313" key="5">
    <source>
        <dbReference type="Proteomes" id="UP001397290"/>
    </source>
</evidence>
<protein>
    <recommendedName>
        <fullName evidence="6">Nitrogen regulatory protein areA GATA-like domain-containing protein</fullName>
    </recommendedName>
</protein>
<sequence>MPTHVLTVDANAISNVDAANPDNLYGIWTVFSRCAASLKQGHRLENLSWRLWQKEQLVSNTRRLDAIPAANTLPLTAPWPPQEPCQLSGSVDSLADEGTTKFTCESAPFGILRPRIHRLDSTSSSSKHQRPISSDEFIQMVISIVNDTAPLSASTATLPLTALKNEMTLPAPAPIATETINRTRHRPAKSAHGGSCSSPQQGVSVERSKPSLASGPNKAMIQSSGSSAFASTKITIKPARALGPRKIKQLIAASHKSQPKAECAIDTDTEDDCVNESAIVDDDDDDDLSDWEDSMELGGKSGIEDMFFQRVEPKPLVSRPSLIALMLAQNERQKNGSNQASHSASASTRSRAGTSAPIPRASHHPNQGPLISKGTRSSNRVHAQVFLSPASIRRNMLTAELTESLRRHLLWERRQKNSTANAVLKRGHASDDVAGLKQCTKKPHLKQSEDADASTWNQYFNKNTLSGYHSKGW</sequence>
<reference evidence="4 5" key="1">
    <citation type="submission" date="2020-02" db="EMBL/GenBank/DDBJ databases">
        <title>Comparative genomics of the hypocrealean fungal genus Beauvera.</title>
        <authorList>
            <person name="Showalter D.N."/>
            <person name="Bushley K.E."/>
            <person name="Rehner S.A."/>
        </authorList>
    </citation>
    <scope>NUCLEOTIDE SEQUENCE [LARGE SCALE GENOMIC DNA]</scope>
    <source>
        <strain evidence="4 5">ARSEF4384</strain>
    </source>
</reference>
<dbReference type="PANTHER" id="PTHR28014:SF1">
    <property type="entry name" value="NEGATIVE REGULATOR OF RAS-CAMP PATHWAY"/>
    <property type="match status" value="1"/>
</dbReference>
<evidence type="ECO:0008006" key="6">
    <source>
        <dbReference type="Google" id="ProtNLM"/>
    </source>
</evidence>
<dbReference type="InterPro" id="IPR013860">
    <property type="entry name" value="AreA_GATA"/>
</dbReference>
<feature type="region of interest" description="Disordered" evidence="1">
    <location>
        <begin position="332"/>
        <end position="379"/>
    </location>
</feature>
<feature type="compositionally biased region" description="Low complexity" evidence="1">
    <location>
        <begin position="340"/>
        <end position="356"/>
    </location>
</feature>
<gene>
    <name evidence="4" type="ORF">G3M48_004445</name>
</gene>
<dbReference type="EMBL" id="JAAHCF010000290">
    <property type="protein sequence ID" value="KAK8145438.1"/>
    <property type="molecule type" value="Genomic_DNA"/>
</dbReference>
<name>A0AAW0RTX9_9HYPO</name>
<feature type="domain" description="DUF3295" evidence="3">
    <location>
        <begin position="86"/>
        <end position="213"/>
    </location>
</feature>
<evidence type="ECO:0000259" key="2">
    <source>
        <dbReference type="Pfam" id="PF08550"/>
    </source>
</evidence>
<dbReference type="InterPro" id="IPR021711">
    <property type="entry name" value="DUF3295"/>
</dbReference>
<evidence type="ECO:0000256" key="1">
    <source>
        <dbReference type="SAM" id="MobiDB-lite"/>
    </source>
</evidence>
<organism evidence="4 5">
    <name type="scientific">Beauveria asiatica</name>
    <dbReference type="NCBI Taxonomy" id="1069075"/>
    <lineage>
        <taxon>Eukaryota</taxon>
        <taxon>Fungi</taxon>
        <taxon>Dikarya</taxon>
        <taxon>Ascomycota</taxon>
        <taxon>Pezizomycotina</taxon>
        <taxon>Sordariomycetes</taxon>
        <taxon>Hypocreomycetidae</taxon>
        <taxon>Hypocreales</taxon>
        <taxon>Cordycipitaceae</taxon>
        <taxon>Beauveria</taxon>
    </lineage>
</organism>
<accession>A0AAW0RTX9</accession>
<dbReference type="GO" id="GO:0000122">
    <property type="term" value="P:negative regulation of transcription by RNA polymerase II"/>
    <property type="evidence" value="ECO:0007669"/>
    <property type="project" value="TreeGrafter"/>
</dbReference>
<dbReference type="GO" id="GO:0006808">
    <property type="term" value="P:regulation of nitrogen utilization"/>
    <property type="evidence" value="ECO:0007669"/>
    <property type="project" value="TreeGrafter"/>
</dbReference>
<dbReference type="Pfam" id="PF08550">
    <property type="entry name" value="GATA_AreA"/>
    <property type="match status" value="1"/>
</dbReference>
<evidence type="ECO:0000313" key="4">
    <source>
        <dbReference type="EMBL" id="KAK8145438.1"/>
    </source>
</evidence>
<dbReference type="GO" id="GO:0031930">
    <property type="term" value="P:mitochondria-nucleus signaling pathway"/>
    <property type="evidence" value="ECO:0007669"/>
    <property type="project" value="TreeGrafter"/>
</dbReference>
<dbReference type="Proteomes" id="UP001397290">
    <property type="component" value="Unassembled WGS sequence"/>
</dbReference>
<keyword evidence="5" id="KW-1185">Reference proteome</keyword>
<dbReference type="InterPro" id="IPR053043">
    <property type="entry name" value="Ras-cAMP_regulatory"/>
</dbReference>
<feature type="region of interest" description="Disordered" evidence="1">
    <location>
        <begin position="174"/>
        <end position="224"/>
    </location>
</feature>
<feature type="domain" description="Nitrogen regulatory protein areA GATA-like" evidence="2">
    <location>
        <begin position="27"/>
        <end position="54"/>
    </location>
</feature>
<dbReference type="PANTHER" id="PTHR28014">
    <property type="entry name" value="NEGATIVE REGULATOR OF RAS-CAMP PATHWAY"/>
    <property type="match status" value="1"/>
</dbReference>
<feature type="domain" description="DUF3295" evidence="3">
    <location>
        <begin position="247"/>
        <end position="473"/>
    </location>
</feature>
<proteinExistence type="predicted"/>